<accession>A0A841H4H2</accession>
<evidence type="ECO:0000256" key="2">
    <source>
        <dbReference type="ARBA" id="ARBA00022475"/>
    </source>
</evidence>
<dbReference type="GO" id="GO:0005886">
    <property type="term" value="C:plasma membrane"/>
    <property type="evidence" value="ECO:0007669"/>
    <property type="project" value="UniProtKB-SubCell"/>
</dbReference>
<dbReference type="AlphaFoldDB" id="A0A841H4H2"/>
<keyword evidence="6 10" id="KW-1133">Transmembrane helix</keyword>
<evidence type="ECO:0000256" key="7">
    <source>
        <dbReference type="ARBA" id="ARBA00023136"/>
    </source>
</evidence>
<feature type="transmembrane region" description="Helical" evidence="10">
    <location>
        <begin position="178"/>
        <end position="199"/>
    </location>
</feature>
<keyword evidence="2 10" id="KW-1003">Cell membrane</keyword>
<dbReference type="Pfam" id="PF03023">
    <property type="entry name" value="MurJ"/>
    <property type="match status" value="1"/>
</dbReference>
<feature type="transmembrane region" description="Helical" evidence="10">
    <location>
        <begin position="545"/>
        <end position="568"/>
    </location>
</feature>
<comment type="caution">
    <text evidence="12">The sequence shown here is derived from an EMBL/GenBank/DDBJ whole genome shotgun (WGS) entry which is preliminary data.</text>
</comment>
<protein>
    <recommendedName>
        <fullName evidence="10">Probable lipid II flippase MurJ</fullName>
    </recommendedName>
</protein>
<dbReference type="CDD" id="cd13123">
    <property type="entry name" value="MATE_MurJ_like"/>
    <property type="match status" value="1"/>
</dbReference>
<evidence type="ECO:0000256" key="1">
    <source>
        <dbReference type="ARBA" id="ARBA00004651"/>
    </source>
</evidence>
<evidence type="ECO:0000256" key="10">
    <source>
        <dbReference type="HAMAP-Rule" id="MF_02078"/>
    </source>
</evidence>
<organism evidence="12 13">
    <name type="scientific">Longimicrobium terrae</name>
    <dbReference type="NCBI Taxonomy" id="1639882"/>
    <lineage>
        <taxon>Bacteria</taxon>
        <taxon>Pseudomonadati</taxon>
        <taxon>Gemmatimonadota</taxon>
        <taxon>Longimicrobiia</taxon>
        <taxon>Longimicrobiales</taxon>
        <taxon>Longimicrobiaceae</taxon>
        <taxon>Longimicrobium</taxon>
    </lineage>
</organism>
<feature type="region of interest" description="Disordered" evidence="11">
    <location>
        <begin position="28"/>
        <end position="54"/>
    </location>
</feature>
<dbReference type="GO" id="GO:0015648">
    <property type="term" value="F:lipid-linked peptidoglycan transporter activity"/>
    <property type="evidence" value="ECO:0007669"/>
    <property type="project" value="UniProtKB-UniRule"/>
</dbReference>
<dbReference type="RefSeq" id="WP_170036979.1">
    <property type="nucleotide sequence ID" value="NZ_JABDTL010000002.1"/>
</dbReference>
<feature type="compositionally biased region" description="Low complexity" evidence="11">
    <location>
        <begin position="37"/>
        <end position="47"/>
    </location>
</feature>
<dbReference type="InterPro" id="IPR004268">
    <property type="entry name" value="MurJ"/>
</dbReference>
<feature type="transmembrane region" description="Helical" evidence="10">
    <location>
        <begin position="363"/>
        <end position="385"/>
    </location>
</feature>
<proteinExistence type="inferred from homology"/>
<dbReference type="GO" id="GO:0008360">
    <property type="term" value="P:regulation of cell shape"/>
    <property type="evidence" value="ECO:0007669"/>
    <property type="project" value="UniProtKB-KW"/>
</dbReference>
<keyword evidence="7 10" id="KW-0472">Membrane</keyword>
<dbReference type="PANTHER" id="PTHR47019">
    <property type="entry name" value="LIPID II FLIPPASE MURJ"/>
    <property type="match status" value="1"/>
</dbReference>
<dbReference type="EMBL" id="JACHIA010000019">
    <property type="protein sequence ID" value="MBB6072884.1"/>
    <property type="molecule type" value="Genomic_DNA"/>
</dbReference>
<dbReference type="GO" id="GO:0009252">
    <property type="term" value="P:peptidoglycan biosynthetic process"/>
    <property type="evidence" value="ECO:0007669"/>
    <property type="project" value="UniProtKB-UniRule"/>
</dbReference>
<comment type="pathway">
    <text evidence="10">Cell wall biogenesis; peptidoglycan biosynthesis.</text>
</comment>
<feature type="transmembrane region" description="Helical" evidence="10">
    <location>
        <begin position="133"/>
        <end position="158"/>
    </location>
</feature>
<keyword evidence="10" id="KW-0961">Cell wall biogenesis/degradation</keyword>
<feature type="transmembrane region" description="Helical" evidence="10">
    <location>
        <begin position="436"/>
        <end position="454"/>
    </location>
</feature>
<comment type="subcellular location">
    <subcellularLocation>
        <location evidence="1 10">Cell membrane</location>
        <topology evidence="1 10">Multi-pass membrane protein</topology>
    </subcellularLocation>
</comment>
<dbReference type="GO" id="GO:0071555">
    <property type="term" value="P:cell wall organization"/>
    <property type="evidence" value="ECO:0007669"/>
    <property type="project" value="UniProtKB-KW"/>
</dbReference>
<dbReference type="InterPro" id="IPR051050">
    <property type="entry name" value="Lipid_II_flippase_MurJ/MviN"/>
</dbReference>
<feature type="transmembrane region" description="Helical" evidence="10">
    <location>
        <begin position="521"/>
        <end position="539"/>
    </location>
</feature>
<dbReference type="PRINTS" id="PR01806">
    <property type="entry name" value="VIRFACTRMVIN"/>
</dbReference>
<sequence length="584" mass="61964">MSSDVPPRQDPLYDPDVTVEMGPDALKDAAFGADPVGEAAPGKPAEPAKGRTGNRGSMMVAAGILLSRIAGLVRQRVFAQYFGTSVYADVFNAAMRVPNFMQNLLGEGTLSASFIPVYAELLQEGKKEEAGRVAGAIFSLLLAVAGAMALIGVLFAPFLTTVFVPGFEGERREVTVQVVRILFPMTGVLVLSAWSLGILNSHRQFFLSYVAPVAWNAAMIATMWIMGHGADGRTLVVALAWGALLGGVLQFVVQIPGVLKLERSLNMRWGTHVAGVRETLRNAAPAVMGRGVVQISAWIDAMLASFLVVGAVSTMQYAMTLYLLPISLFGMSVAVAELPELARQRSGGAEQLRERGSAALERIAFYVLPSFVALVALGDVVVAGLFQTGEFTRESTLIVYVTTAGFATGLMATTASRLLSSTFFALRDTRTPARYATVRVVLSIVLGVVLMLQFEGVDLGGGWKVGPGLFGHVRVGGQPLGVFGLALGAGIAAWVEWWLLKRSLKAKIGRVAPRTASVVRMVAAAVLAAAGGWALKLAFPDLGPFPRAVVVCGAYGFLYFAIAAALGLEQAGAVFRRLRRMIGR</sequence>
<dbReference type="HAMAP" id="MF_02078">
    <property type="entry name" value="MurJ_MviN"/>
    <property type="match status" value="1"/>
</dbReference>
<feature type="transmembrane region" description="Helical" evidence="10">
    <location>
        <begin position="206"/>
        <end position="226"/>
    </location>
</feature>
<dbReference type="NCBIfam" id="TIGR01695">
    <property type="entry name" value="murJ_mviN"/>
    <property type="match status" value="1"/>
</dbReference>
<evidence type="ECO:0000313" key="12">
    <source>
        <dbReference type="EMBL" id="MBB6072884.1"/>
    </source>
</evidence>
<evidence type="ECO:0000313" key="13">
    <source>
        <dbReference type="Proteomes" id="UP000582837"/>
    </source>
</evidence>
<feature type="transmembrane region" description="Helical" evidence="10">
    <location>
        <begin position="397"/>
        <end position="415"/>
    </location>
</feature>
<evidence type="ECO:0000256" key="4">
    <source>
        <dbReference type="ARBA" id="ARBA00022960"/>
    </source>
</evidence>
<keyword evidence="13" id="KW-1185">Reference proteome</keyword>
<name>A0A841H4H2_9BACT</name>
<keyword evidence="10" id="KW-0813">Transport</keyword>
<keyword evidence="5 10" id="KW-0573">Peptidoglycan synthesis</keyword>
<evidence type="ECO:0000256" key="11">
    <source>
        <dbReference type="SAM" id="MobiDB-lite"/>
    </source>
</evidence>
<keyword evidence="4 10" id="KW-0133">Cell shape</keyword>
<evidence type="ECO:0000256" key="6">
    <source>
        <dbReference type="ARBA" id="ARBA00022989"/>
    </source>
</evidence>
<feature type="transmembrane region" description="Helical" evidence="10">
    <location>
        <begin position="480"/>
        <end position="500"/>
    </location>
</feature>
<reference evidence="12 13" key="1">
    <citation type="submission" date="2020-08" db="EMBL/GenBank/DDBJ databases">
        <title>Genomic Encyclopedia of Type Strains, Phase IV (KMG-IV): sequencing the most valuable type-strain genomes for metagenomic binning, comparative biology and taxonomic classification.</title>
        <authorList>
            <person name="Goeker M."/>
        </authorList>
    </citation>
    <scope>NUCLEOTIDE SEQUENCE [LARGE SCALE GENOMIC DNA]</scope>
    <source>
        <strain evidence="12 13">DSM 29007</strain>
    </source>
</reference>
<evidence type="ECO:0000256" key="8">
    <source>
        <dbReference type="ARBA" id="ARBA00060041"/>
    </source>
</evidence>
<dbReference type="Proteomes" id="UP000582837">
    <property type="component" value="Unassembled WGS sequence"/>
</dbReference>
<dbReference type="GO" id="GO:0034204">
    <property type="term" value="P:lipid translocation"/>
    <property type="evidence" value="ECO:0007669"/>
    <property type="project" value="TreeGrafter"/>
</dbReference>
<comment type="similarity">
    <text evidence="9 10">Belongs to the MurJ/MviN family.</text>
</comment>
<feature type="transmembrane region" description="Helical" evidence="10">
    <location>
        <begin position="321"/>
        <end position="342"/>
    </location>
</feature>
<dbReference type="UniPathway" id="UPA00219"/>
<feature type="transmembrane region" description="Helical" evidence="10">
    <location>
        <begin position="297"/>
        <end position="315"/>
    </location>
</feature>
<dbReference type="PANTHER" id="PTHR47019:SF1">
    <property type="entry name" value="LIPID II FLIPPASE MURJ"/>
    <property type="match status" value="1"/>
</dbReference>
<gene>
    <name evidence="10" type="primary">murJ</name>
    <name evidence="12" type="ORF">HNQ61_004550</name>
</gene>
<evidence type="ECO:0000256" key="3">
    <source>
        <dbReference type="ARBA" id="ARBA00022692"/>
    </source>
</evidence>
<feature type="transmembrane region" description="Helical" evidence="10">
    <location>
        <begin position="238"/>
        <end position="259"/>
    </location>
</feature>
<feature type="region of interest" description="Disordered" evidence="11">
    <location>
        <begin position="1"/>
        <end position="20"/>
    </location>
</feature>
<comment type="function">
    <text evidence="8 10">Involved in peptidoglycan biosynthesis. Transports lipid-linked peptidoglycan precursors from the inner to the outer leaflet of the cytoplasmic membrane.</text>
</comment>
<evidence type="ECO:0000256" key="9">
    <source>
        <dbReference type="ARBA" id="ARBA00061532"/>
    </source>
</evidence>
<keyword evidence="3 10" id="KW-0812">Transmembrane</keyword>
<evidence type="ECO:0000256" key="5">
    <source>
        <dbReference type="ARBA" id="ARBA00022984"/>
    </source>
</evidence>